<protein>
    <submittedName>
        <fullName evidence="1">Uncharacterized protein</fullName>
    </submittedName>
</protein>
<evidence type="ECO:0000313" key="1">
    <source>
        <dbReference type="EMBL" id="JAI06585.1"/>
    </source>
</evidence>
<name>A0A0E9XV94_ANGAN</name>
<reference evidence="1" key="2">
    <citation type="journal article" date="2015" name="Fish Shellfish Immunol.">
        <title>Early steps in the European eel (Anguilla anguilla)-Vibrio vulnificus interaction in the gills: Role of the RtxA13 toxin.</title>
        <authorList>
            <person name="Callol A."/>
            <person name="Pajuelo D."/>
            <person name="Ebbesson L."/>
            <person name="Teles M."/>
            <person name="MacKenzie S."/>
            <person name="Amaro C."/>
        </authorList>
    </citation>
    <scope>NUCLEOTIDE SEQUENCE</scope>
</reference>
<accession>A0A0E9XV94</accession>
<reference evidence="1" key="1">
    <citation type="submission" date="2014-11" db="EMBL/GenBank/DDBJ databases">
        <authorList>
            <person name="Amaro Gonzalez C."/>
        </authorList>
    </citation>
    <scope>NUCLEOTIDE SEQUENCE</scope>
</reference>
<proteinExistence type="predicted"/>
<organism evidence="1">
    <name type="scientific">Anguilla anguilla</name>
    <name type="common">European freshwater eel</name>
    <name type="synonym">Muraena anguilla</name>
    <dbReference type="NCBI Taxonomy" id="7936"/>
    <lineage>
        <taxon>Eukaryota</taxon>
        <taxon>Metazoa</taxon>
        <taxon>Chordata</taxon>
        <taxon>Craniata</taxon>
        <taxon>Vertebrata</taxon>
        <taxon>Euteleostomi</taxon>
        <taxon>Actinopterygii</taxon>
        <taxon>Neopterygii</taxon>
        <taxon>Teleostei</taxon>
        <taxon>Anguilliformes</taxon>
        <taxon>Anguillidae</taxon>
        <taxon>Anguilla</taxon>
    </lineage>
</organism>
<dbReference type="EMBL" id="GBXM01001993">
    <property type="protein sequence ID" value="JAI06585.1"/>
    <property type="molecule type" value="Transcribed_RNA"/>
</dbReference>
<dbReference type="AlphaFoldDB" id="A0A0E9XV94"/>
<sequence length="44" mass="5071">MPELSLEVTESTTLWTISPFLPHNVSPCRVIQRQSSLLHRLLHC</sequence>